<accession>A0A2I0XAB1</accession>
<sequence>MRSAAAVASDLYSASVEERATIFCFLTCQDTRFAPRYAQYPVVDLRSSGSPAQSESEKADRCKSVG</sequence>
<reference evidence="2 3" key="1">
    <citation type="journal article" date="2016" name="Sci. Rep.">
        <title>The Dendrobium catenatum Lindl. genome sequence provides insights into polysaccharide synthase, floral development and adaptive evolution.</title>
        <authorList>
            <person name="Zhang G.Q."/>
            <person name="Xu Q."/>
            <person name="Bian C."/>
            <person name="Tsai W.C."/>
            <person name="Yeh C.M."/>
            <person name="Liu K.W."/>
            <person name="Yoshida K."/>
            <person name="Zhang L.S."/>
            <person name="Chang S.B."/>
            <person name="Chen F."/>
            <person name="Shi Y."/>
            <person name="Su Y.Y."/>
            <person name="Zhang Y.Q."/>
            <person name="Chen L.J."/>
            <person name="Yin Y."/>
            <person name="Lin M."/>
            <person name="Huang H."/>
            <person name="Deng H."/>
            <person name="Wang Z.W."/>
            <person name="Zhu S.L."/>
            <person name="Zhao X."/>
            <person name="Deng C."/>
            <person name="Niu S.C."/>
            <person name="Huang J."/>
            <person name="Wang M."/>
            <person name="Liu G.H."/>
            <person name="Yang H.J."/>
            <person name="Xiao X.J."/>
            <person name="Hsiao Y.Y."/>
            <person name="Wu W.L."/>
            <person name="Chen Y.Y."/>
            <person name="Mitsuda N."/>
            <person name="Ohme-Takagi M."/>
            <person name="Luo Y.B."/>
            <person name="Van de Peer Y."/>
            <person name="Liu Z.J."/>
        </authorList>
    </citation>
    <scope>NUCLEOTIDE SEQUENCE [LARGE SCALE GENOMIC DNA]</scope>
    <source>
        <tissue evidence="2">The whole plant</tissue>
    </source>
</reference>
<evidence type="ECO:0000256" key="1">
    <source>
        <dbReference type="SAM" id="MobiDB-lite"/>
    </source>
</evidence>
<proteinExistence type="predicted"/>
<gene>
    <name evidence="2" type="ORF">MA16_Dca014063</name>
</gene>
<feature type="region of interest" description="Disordered" evidence="1">
    <location>
        <begin position="46"/>
        <end position="66"/>
    </location>
</feature>
<name>A0A2I0XAB1_9ASPA</name>
<organism evidence="2 3">
    <name type="scientific">Dendrobium catenatum</name>
    <dbReference type="NCBI Taxonomy" id="906689"/>
    <lineage>
        <taxon>Eukaryota</taxon>
        <taxon>Viridiplantae</taxon>
        <taxon>Streptophyta</taxon>
        <taxon>Embryophyta</taxon>
        <taxon>Tracheophyta</taxon>
        <taxon>Spermatophyta</taxon>
        <taxon>Magnoliopsida</taxon>
        <taxon>Liliopsida</taxon>
        <taxon>Asparagales</taxon>
        <taxon>Orchidaceae</taxon>
        <taxon>Epidendroideae</taxon>
        <taxon>Malaxideae</taxon>
        <taxon>Dendrobiinae</taxon>
        <taxon>Dendrobium</taxon>
    </lineage>
</organism>
<protein>
    <submittedName>
        <fullName evidence="2">Uncharacterized protein</fullName>
    </submittedName>
</protein>
<keyword evidence="3" id="KW-1185">Reference proteome</keyword>
<evidence type="ECO:0000313" key="3">
    <source>
        <dbReference type="Proteomes" id="UP000233837"/>
    </source>
</evidence>
<dbReference type="AlphaFoldDB" id="A0A2I0XAB1"/>
<dbReference type="EMBL" id="KZ502024">
    <property type="protein sequence ID" value="PKU84867.1"/>
    <property type="molecule type" value="Genomic_DNA"/>
</dbReference>
<dbReference type="Proteomes" id="UP000233837">
    <property type="component" value="Unassembled WGS sequence"/>
</dbReference>
<evidence type="ECO:0000313" key="2">
    <source>
        <dbReference type="EMBL" id="PKU84867.1"/>
    </source>
</evidence>
<reference evidence="2 3" key="2">
    <citation type="journal article" date="2017" name="Nature">
        <title>The Apostasia genome and the evolution of orchids.</title>
        <authorList>
            <person name="Zhang G.Q."/>
            <person name="Liu K.W."/>
            <person name="Li Z."/>
            <person name="Lohaus R."/>
            <person name="Hsiao Y.Y."/>
            <person name="Niu S.C."/>
            <person name="Wang J.Y."/>
            <person name="Lin Y.C."/>
            <person name="Xu Q."/>
            <person name="Chen L.J."/>
            <person name="Yoshida K."/>
            <person name="Fujiwara S."/>
            <person name="Wang Z.W."/>
            <person name="Zhang Y.Q."/>
            <person name="Mitsuda N."/>
            <person name="Wang M."/>
            <person name="Liu G.H."/>
            <person name="Pecoraro L."/>
            <person name="Huang H.X."/>
            <person name="Xiao X.J."/>
            <person name="Lin M."/>
            <person name="Wu X.Y."/>
            <person name="Wu W.L."/>
            <person name="Chen Y.Y."/>
            <person name="Chang S.B."/>
            <person name="Sakamoto S."/>
            <person name="Ohme-Takagi M."/>
            <person name="Yagi M."/>
            <person name="Zeng S.J."/>
            <person name="Shen C.Y."/>
            <person name="Yeh C.M."/>
            <person name="Luo Y.B."/>
            <person name="Tsai W.C."/>
            <person name="Van de Peer Y."/>
            <person name="Liu Z.J."/>
        </authorList>
    </citation>
    <scope>NUCLEOTIDE SEQUENCE [LARGE SCALE GENOMIC DNA]</scope>
    <source>
        <tissue evidence="2">The whole plant</tissue>
    </source>
</reference>
<feature type="compositionally biased region" description="Basic and acidic residues" evidence="1">
    <location>
        <begin position="55"/>
        <end position="66"/>
    </location>
</feature>